<dbReference type="OrthoDB" id="203999at2157"/>
<evidence type="ECO:0000313" key="3">
    <source>
        <dbReference type="Proteomes" id="UP000011602"/>
    </source>
</evidence>
<dbReference type="RefSeq" id="WP_007258159.1">
    <property type="nucleotide sequence ID" value="NZ_AOHZ01000018.1"/>
</dbReference>
<feature type="transmembrane region" description="Helical" evidence="1">
    <location>
        <begin position="47"/>
        <end position="72"/>
    </location>
</feature>
<name>L9XJ21_9EURY</name>
<comment type="caution">
    <text evidence="2">The sequence shown here is derived from an EMBL/GenBank/DDBJ whole genome shotgun (WGS) entry which is preliminary data.</text>
</comment>
<protein>
    <submittedName>
        <fullName evidence="2">Uncharacterized protein</fullName>
    </submittedName>
</protein>
<reference evidence="2 3" key="1">
    <citation type="journal article" date="2014" name="PLoS Genet.">
        <title>Phylogenetically driven sequencing of extremely halophilic archaea reveals strategies for static and dynamic osmo-response.</title>
        <authorList>
            <person name="Becker E.A."/>
            <person name="Seitzer P.M."/>
            <person name="Tritt A."/>
            <person name="Larsen D."/>
            <person name="Krusor M."/>
            <person name="Yao A.I."/>
            <person name="Wu D."/>
            <person name="Madern D."/>
            <person name="Eisen J.A."/>
            <person name="Darling A.E."/>
            <person name="Facciotti M.T."/>
        </authorList>
    </citation>
    <scope>NUCLEOTIDE SEQUENCE [LARGE SCALE GENOMIC DNA]</scope>
    <source>
        <strain evidence="2 3">JCM 12255</strain>
    </source>
</reference>
<keyword evidence="1" id="KW-0812">Transmembrane</keyword>
<accession>L9XJ21</accession>
<keyword evidence="1" id="KW-1133">Transmembrane helix</keyword>
<keyword evidence="1" id="KW-0472">Membrane</keyword>
<dbReference type="eggNOG" id="ENOG502N61Z">
    <property type="taxonomic scope" value="Archaea"/>
</dbReference>
<sequence length="73" mass="7585">MSAPDTNGSPDGAPGVVKTEWLWFGVALAIAHVLFLALVVGLLQIDVVLALVVAVTLSVVAGIAITAFVLWWT</sequence>
<dbReference type="Proteomes" id="UP000011602">
    <property type="component" value="Unassembled WGS sequence"/>
</dbReference>
<proteinExistence type="predicted"/>
<feature type="transmembrane region" description="Helical" evidence="1">
    <location>
        <begin position="21"/>
        <end position="40"/>
    </location>
</feature>
<dbReference type="EMBL" id="AOHZ01000018">
    <property type="protein sequence ID" value="ELY60658.1"/>
    <property type="molecule type" value="Genomic_DNA"/>
</dbReference>
<keyword evidence="3" id="KW-1185">Reference proteome</keyword>
<gene>
    <name evidence="2" type="ORF">C493_04256</name>
</gene>
<evidence type="ECO:0000313" key="2">
    <source>
        <dbReference type="EMBL" id="ELY60658.1"/>
    </source>
</evidence>
<evidence type="ECO:0000256" key="1">
    <source>
        <dbReference type="SAM" id="Phobius"/>
    </source>
</evidence>
<organism evidence="2 3">
    <name type="scientific">Natronolimnohabitans innermongolicus JCM 12255</name>
    <dbReference type="NCBI Taxonomy" id="1227499"/>
    <lineage>
        <taxon>Archaea</taxon>
        <taxon>Methanobacteriati</taxon>
        <taxon>Methanobacteriota</taxon>
        <taxon>Stenosarchaea group</taxon>
        <taxon>Halobacteria</taxon>
        <taxon>Halobacteriales</taxon>
        <taxon>Natrialbaceae</taxon>
        <taxon>Natronolimnohabitans</taxon>
    </lineage>
</organism>
<dbReference type="AlphaFoldDB" id="L9XJ21"/>